<reference evidence="2" key="1">
    <citation type="submission" date="2011-08" db="EMBL/GenBank/DDBJ databases">
        <authorList>
            <person name="Rombauts S."/>
        </authorList>
    </citation>
    <scope>NUCLEOTIDE SEQUENCE</scope>
    <source>
        <strain evidence="2">London</strain>
    </source>
</reference>
<sequence>MRESIFHEESFEPPVSPPTEEGNIIDRILYELFLNNLLVSTLKSINRRIVDAFVEYEFYRILVSLGKLVRRNGTDSGGNTTQRPLNFNISSIADLTRPFNPNMTAYADNTPQKITPPTDIFLANY</sequence>
<proteinExistence type="predicted"/>
<dbReference type="HOGENOM" id="CLU_1995509_0_0_1"/>
<evidence type="ECO:0000313" key="1">
    <source>
        <dbReference type="EnsemblMetazoa" id="tetur07g07420.1"/>
    </source>
</evidence>
<name>T1KA65_TETUR</name>
<keyword evidence="2" id="KW-1185">Reference proteome</keyword>
<dbReference type="EnsemblMetazoa" id="tetur07g07420.1">
    <property type="protein sequence ID" value="tetur07g07420.1"/>
    <property type="gene ID" value="tetur07g07420"/>
</dbReference>
<dbReference type="EMBL" id="CAEY01001896">
    <property type="status" value="NOT_ANNOTATED_CDS"/>
    <property type="molecule type" value="Genomic_DNA"/>
</dbReference>
<protein>
    <submittedName>
        <fullName evidence="1">Uncharacterized protein</fullName>
    </submittedName>
</protein>
<accession>T1KA65</accession>
<organism evidence="1 2">
    <name type="scientific">Tetranychus urticae</name>
    <name type="common">Two-spotted spider mite</name>
    <dbReference type="NCBI Taxonomy" id="32264"/>
    <lineage>
        <taxon>Eukaryota</taxon>
        <taxon>Metazoa</taxon>
        <taxon>Ecdysozoa</taxon>
        <taxon>Arthropoda</taxon>
        <taxon>Chelicerata</taxon>
        <taxon>Arachnida</taxon>
        <taxon>Acari</taxon>
        <taxon>Acariformes</taxon>
        <taxon>Trombidiformes</taxon>
        <taxon>Prostigmata</taxon>
        <taxon>Eleutherengona</taxon>
        <taxon>Raphignathae</taxon>
        <taxon>Tetranychoidea</taxon>
        <taxon>Tetranychidae</taxon>
        <taxon>Tetranychus</taxon>
    </lineage>
</organism>
<dbReference type="AlphaFoldDB" id="T1KA65"/>
<dbReference type="Proteomes" id="UP000015104">
    <property type="component" value="Unassembled WGS sequence"/>
</dbReference>
<evidence type="ECO:0000313" key="2">
    <source>
        <dbReference type="Proteomes" id="UP000015104"/>
    </source>
</evidence>
<reference evidence="1" key="2">
    <citation type="submission" date="2015-06" db="UniProtKB">
        <authorList>
            <consortium name="EnsemblMetazoa"/>
        </authorList>
    </citation>
    <scope>IDENTIFICATION</scope>
</reference>